<proteinExistence type="predicted"/>
<reference evidence="3 4" key="1">
    <citation type="submission" date="2023-05" db="EMBL/GenBank/DDBJ databases">
        <title>A 100% complete, gapless, phased diploid assembly of the Scenedesmus obliquus UTEX 3031 genome.</title>
        <authorList>
            <person name="Biondi T.C."/>
            <person name="Hanschen E.R."/>
            <person name="Kwon T."/>
            <person name="Eng W."/>
            <person name="Kruse C.P.S."/>
            <person name="Koehler S.I."/>
            <person name="Kunde Y."/>
            <person name="Gleasner C.D."/>
            <person name="You Mak K.T."/>
            <person name="Polle J."/>
            <person name="Hovde B.T."/>
            <person name="Starkenburg S.R."/>
        </authorList>
    </citation>
    <scope>NUCLEOTIDE SEQUENCE [LARGE SCALE GENOMIC DNA]</scope>
    <source>
        <strain evidence="3 4">DOE0152z</strain>
    </source>
</reference>
<keyword evidence="4" id="KW-1185">Reference proteome</keyword>
<feature type="region of interest" description="Disordered" evidence="1">
    <location>
        <begin position="217"/>
        <end position="242"/>
    </location>
</feature>
<gene>
    <name evidence="3" type="ORF">OEZ85_002625</name>
</gene>
<dbReference type="Proteomes" id="UP001244341">
    <property type="component" value="Chromosome 5b"/>
</dbReference>
<dbReference type="Gene3D" id="2.40.50.90">
    <property type="match status" value="1"/>
</dbReference>
<dbReference type="InterPro" id="IPR016071">
    <property type="entry name" value="Staphylococal_nuclease_OB-fold"/>
</dbReference>
<dbReference type="EMBL" id="CP126212">
    <property type="protein sequence ID" value="WIA14075.1"/>
    <property type="molecule type" value="Genomic_DNA"/>
</dbReference>
<evidence type="ECO:0000259" key="2">
    <source>
        <dbReference type="PROSITE" id="PS50830"/>
    </source>
</evidence>
<organism evidence="3 4">
    <name type="scientific">Tetradesmus obliquus</name>
    <name type="common">Green alga</name>
    <name type="synonym">Acutodesmus obliquus</name>
    <dbReference type="NCBI Taxonomy" id="3088"/>
    <lineage>
        <taxon>Eukaryota</taxon>
        <taxon>Viridiplantae</taxon>
        <taxon>Chlorophyta</taxon>
        <taxon>core chlorophytes</taxon>
        <taxon>Chlorophyceae</taxon>
        <taxon>CS clade</taxon>
        <taxon>Sphaeropleales</taxon>
        <taxon>Scenedesmaceae</taxon>
        <taxon>Tetradesmus</taxon>
    </lineage>
</organism>
<sequence>MLSHVNHLSFALQRPSCSNVAASRQVHRLVVPQATVPGRHAVEYGSNGIAAAALAAILLSSGPAAAAGPLAVFEGPARIVDGDTLYIGTEKVRLYAVDAPEKTQACTNSRGESYMCGQVALQALKERVGTRPVHCVVKSKDQYGRSVAACSIMDGRLSEDMGSWLVANGHAVAYKQFGKDYIVMEEKAHAMKKGVWQGEFTEPALWRKQQRAASLNSSLSSTGSLPGPLQTSLASPAVAPNSSSSSQAAAPLTYAAAAAKGLQQQQPAVAAAPPLGAVGVGSQLQCGGPLIKGNINSKGQKIYHTTASGSYARVEIDEKAGERYFCTEAEAQAAGWRAALK</sequence>
<dbReference type="SUPFAM" id="SSF50199">
    <property type="entry name" value="Staphylococcal nuclease"/>
    <property type="match status" value="1"/>
</dbReference>
<evidence type="ECO:0000313" key="4">
    <source>
        <dbReference type="Proteomes" id="UP001244341"/>
    </source>
</evidence>
<dbReference type="InterPro" id="IPR035437">
    <property type="entry name" value="SNase_OB-fold_sf"/>
</dbReference>
<evidence type="ECO:0000313" key="3">
    <source>
        <dbReference type="EMBL" id="WIA14075.1"/>
    </source>
</evidence>
<accession>A0ABY8TYN4</accession>
<dbReference type="PANTHER" id="PTHR12302:SF26">
    <property type="entry name" value="BLR1266 PROTEIN"/>
    <property type="match status" value="1"/>
</dbReference>
<protein>
    <recommendedName>
        <fullName evidence="2">TNase-like domain-containing protein</fullName>
    </recommendedName>
</protein>
<dbReference type="PROSITE" id="PS50830">
    <property type="entry name" value="TNASE_3"/>
    <property type="match status" value="1"/>
</dbReference>
<dbReference type="PANTHER" id="PTHR12302">
    <property type="entry name" value="EBNA2 BINDING PROTEIN P100"/>
    <property type="match status" value="1"/>
</dbReference>
<name>A0ABY8TYN4_TETOB</name>
<feature type="domain" description="TNase-like" evidence="2">
    <location>
        <begin position="78"/>
        <end position="198"/>
    </location>
</feature>
<evidence type="ECO:0000256" key="1">
    <source>
        <dbReference type="SAM" id="MobiDB-lite"/>
    </source>
</evidence>
<dbReference type="Pfam" id="PF00565">
    <property type="entry name" value="SNase"/>
    <property type="match status" value="1"/>
</dbReference>
<dbReference type="SMART" id="SM00318">
    <property type="entry name" value="SNc"/>
    <property type="match status" value="1"/>
</dbReference>